<sequence>MPFFPRRFRGQYSGRQPREQRGPRRIGQTSRQTRFEQLEERTLLTGDFGYAFGLGGSGFDQAQAQEVATDSSGNVYLSGLIDGAVDFDPGPGVTTGTGDAFIAKYSPSGTLLWLKDFPGPFMDLFGPIAVDDVGNVHVTGSFDGTADFDPGPG</sequence>
<dbReference type="AlphaFoldDB" id="X0SRC3"/>
<feature type="region of interest" description="Disordered" evidence="1">
    <location>
        <begin position="9"/>
        <end position="34"/>
    </location>
</feature>
<protein>
    <submittedName>
        <fullName evidence="2">Uncharacterized protein</fullName>
    </submittedName>
</protein>
<accession>X0SRC3</accession>
<gene>
    <name evidence="2" type="ORF">S01H1_13754</name>
</gene>
<reference evidence="2" key="1">
    <citation type="journal article" date="2014" name="Front. Microbiol.">
        <title>High frequency of phylogenetically diverse reductive dehalogenase-homologous genes in deep subseafloor sedimentary metagenomes.</title>
        <authorList>
            <person name="Kawai M."/>
            <person name="Futagami T."/>
            <person name="Toyoda A."/>
            <person name="Takaki Y."/>
            <person name="Nishi S."/>
            <person name="Hori S."/>
            <person name="Arai W."/>
            <person name="Tsubouchi T."/>
            <person name="Morono Y."/>
            <person name="Uchiyama I."/>
            <person name="Ito T."/>
            <person name="Fujiyama A."/>
            <person name="Inagaki F."/>
            <person name="Takami H."/>
        </authorList>
    </citation>
    <scope>NUCLEOTIDE SEQUENCE</scope>
    <source>
        <strain evidence="2">Expedition CK06-06</strain>
    </source>
</reference>
<organism evidence="2">
    <name type="scientific">marine sediment metagenome</name>
    <dbReference type="NCBI Taxonomy" id="412755"/>
    <lineage>
        <taxon>unclassified sequences</taxon>
        <taxon>metagenomes</taxon>
        <taxon>ecological metagenomes</taxon>
    </lineage>
</organism>
<dbReference type="EMBL" id="BARS01007110">
    <property type="protein sequence ID" value="GAF78437.1"/>
    <property type="molecule type" value="Genomic_DNA"/>
</dbReference>
<name>X0SRC3_9ZZZZ</name>
<comment type="caution">
    <text evidence="2">The sequence shown here is derived from an EMBL/GenBank/DDBJ whole genome shotgun (WGS) entry which is preliminary data.</text>
</comment>
<proteinExistence type="predicted"/>
<feature type="non-terminal residue" evidence="2">
    <location>
        <position position="153"/>
    </location>
</feature>
<evidence type="ECO:0000313" key="2">
    <source>
        <dbReference type="EMBL" id="GAF78437.1"/>
    </source>
</evidence>
<evidence type="ECO:0000256" key="1">
    <source>
        <dbReference type="SAM" id="MobiDB-lite"/>
    </source>
</evidence>